<evidence type="ECO:0000313" key="4">
    <source>
        <dbReference type="Proteomes" id="UP000315891"/>
    </source>
</evidence>
<evidence type="ECO:0000256" key="1">
    <source>
        <dbReference type="SAM" id="MobiDB-lite"/>
    </source>
</evidence>
<gene>
    <name evidence="3" type="ORF">FNZ56_06125</name>
</gene>
<feature type="transmembrane region" description="Helical" evidence="2">
    <location>
        <begin position="167"/>
        <end position="189"/>
    </location>
</feature>
<dbReference type="PANTHER" id="PTHR40115">
    <property type="entry name" value="INNER MEMBRANE PROTEIN WITH PEPSY TM HELIX"/>
    <property type="match status" value="1"/>
</dbReference>
<feature type="transmembrane region" description="Helical" evidence="2">
    <location>
        <begin position="201"/>
        <end position="220"/>
    </location>
</feature>
<dbReference type="AlphaFoldDB" id="A0A516V4L6"/>
<dbReference type="PANTHER" id="PTHR40115:SF1">
    <property type="entry name" value="INNER MEMBRANE PROTEIN WITH PEPSY TM HELIX"/>
    <property type="match status" value="1"/>
</dbReference>
<accession>A0A516V4L6</accession>
<feature type="region of interest" description="Disordered" evidence="1">
    <location>
        <begin position="98"/>
        <end position="127"/>
    </location>
</feature>
<keyword evidence="4" id="KW-1185">Reference proteome</keyword>
<reference evidence="3 4" key="1">
    <citation type="submission" date="2019-07" db="EMBL/GenBank/DDBJ databases">
        <title>Lysobacter weifangensis sp. nov., isolated from bensulfuron-methyl contaminated farmland soil.</title>
        <authorList>
            <person name="Zhao H."/>
        </authorList>
    </citation>
    <scope>NUCLEOTIDE SEQUENCE [LARGE SCALE GENOMIC DNA]</scope>
    <source>
        <strain evidence="3 4">CC-Bw-6</strain>
    </source>
</reference>
<protein>
    <recommendedName>
        <fullName evidence="5">Peptidase</fullName>
    </recommendedName>
</protein>
<organism evidence="3 4">
    <name type="scientific">Pseudoluteimonas lycopersici</name>
    <dbReference type="NCBI Taxonomy" id="1324796"/>
    <lineage>
        <taxon>Bacteria</taxon>
        <taxon>Pseudomonadati</taxon>
        <taxon>Pseudomonadota</taxon>
        <taxon>Gammaproteobacteria</taxon>
        <taxon>Lysobacterales</taxon>
        <taxon>Lysobacteraceae</taxon>
        <taxon>Pseudoluteimonas</taxon>
    </lineage>
</organism>
<dbReference type="EMBL" id="CP041742">
    <property type="protein sequence ID" value="QDQ73475.1"/>
    <property type="molecule type" value="Genomic_DNA"/>
</dbReference>
<keyword evidence="2" id="KW-0472">Membrane</keyword>
<keyword evidence="2" id="KW-0812">Transmembrane</keyword>
<name>A0A516V4L6_9GAMM</name>
<evidence type="ECO:0000313" key="3">
    <source>
        <dbReference type="EMBL" id="QDQ73475.1"/>
    </source>
</evidence>
<dbReference type="RefSeq" id="WP_143878987.1">
    <property type="nucleotide sequence ID" value="NZ_BAABLZ010000001.1"/>
</dbReference>
<dbReference type="InterPro" id="IPR032307">
    <property type="entry name" value="PepSY_TM-like_2"/>
</dbReference>
<dbReference type="Proteomes" id="UP000315891">
    <property type="component" value="Chromosome"/>
</dbReference>
<dbReference type="Pfam" id="PF16357">
    <property type="entry name" value="PepSY_TM_like_2"/>
    <property type="match status" value="1"/>
</dbReference>
<sequence>MNPNANAGKRGPAIFSHHKTYRWIRQIHLWIGAWGALAAVLYGSTGLVLNHRMGENAWPQGDSRDAGATTLQIPAEARTSPEQLSLWLQQAQHLDVQSIRKGGPGGRGGERGGDARQPPKWNLSGGTAADSWQLEYTPGSDSAELKRNHQSFLAAINRLHKTVGGGIGWRVLADSFAIAMVLLGLSGIWMWARGRSYRQMLLSVFCASSAAFLLVVIPALL</sequence>
<feature type="transmembrane region" description="Helical" evidence="2">
    <location>
        <begin position="27"/>
        <end position="49"/>
    </location>
</feature>
<evidence type="ECO:0000256" key="2">
    <source>
        <dbReference type="SAM" id="Phobius"/>
    </source>
</evidence>
<proteinExistence type="predicted"/>
<evidence type="ECO:0008006" key="5">
    <source>
        <dbReference type="Google" id="ProtNLM"/>
    </source>
</evidence>
<keyword evidence="2" id="KW-1133">Transmembrane helix</keyword>
<dbReference type="OrthoDB" id="5567618at2"/>